<dbReference type="Pfam" id="PF13797">
    <property type="entry name" value="Post_transc_reg"/>
    <property type="match status" value="1"/>
</dbReference>
<name>A0A9J6RAL7_9BACI</name>
<evidence type="ECO:0000313" key="2">
    <source>
        <dbReference type="Proteomes" id="UP001084197"/>
    </source>
</evidence>
<organism evidence="1 2">
    <name type="scientific">Natronobacillus azotifigens</name>
    <dbReference type="NCBI Taxonomy" id="472978"/>
    <lineage>
        <taxon>Bacteria</taxon>
        <taxon>Bacillati</taxon>
        <taxon>Bacillota</taxon>
        <taxon>Bacilli</taxon>
        <taxon>Bacillales</taxon>
        <taxon>Bacillaceae</taxon>
        <taxon>Natronobacillus</taxon>
    </lineage>
</organism>
<reference evidence="1" key="1">
    <citation type="submission" date="2022-11" db="EMBL/GenBank/DDBJ databases">
        <title>WGS of Natronobacillus azotifigens 24KS-1, an anaerobic diazotrophic haloalkaliphile from soda-rich habitats.</title>
        <authorList>
            <person name="Sorokin D.Y."/>
            <person name="Merkel A.Y."/>
        </authorList>
    </citation>
    <scope>NUCLEOTIDE SEQUENCE</scope>
    <source>
        <strain evidence="1">24KS-1</strain>
    </source>
</reference>
<comment type="caution">
    <text evidence="1">The sequence shown here is derived from an EMBL/GenBank/DDBJ whole genome shotgun (WGS) entry which is preliminary data.</text>
</comment>
<evidence type="ECO:0000313" key="1">
    <source>
        <dbReference type="EMBL" id="MCZ0702363.1"/>
    </source>
</evidence>
<accession>A0A9J6RAL7</accession>
<sequence length="95" mass="11055">MKVKSVVDWKPMIAEVIQSKASELQLFGYDEATPEVVWDCLVNKVWRGTPEKRLYQVVEDVFHLNPHLFMSFITVQSYQSDDLMESIAALTQFEE</sequence>
<dbReference type="EMBL" id="JAPRAT010000005">
    <property type="protein sequence ID" value="MCZ0702363.1"/>
    <property type="molecule type" value="Genomic_DNA"/>
</dbReference>
<dbReference type="RefSeq" id="WP_268779132.1">
    <property type="nucleotide sequence ID" value="NZ_JAPRAT010000005.1"/>
</dbReference>
<gene>
    <name evidence="1" type="ORF">OWO01_03940</name>
</gene>
<dbReference type="AlphaFoldDB" id="A0A9J6RAL7"/>
<proteinExistence type="predicted"/>
<dbReference type="Proteomes" id="UP001084197">
    <property type="component" value="Unassembled WGS sequence"/>
</dbReference>
<dbReference type="InterPro" id="IPR025716">
    <property type="entry name" value="Post-transcriptional_regulator"/>
</dbReference>
<keyword evidence="2" id="KW-1185">Reference proteome</keyword>
<protein>
    <submittedName>
        <fullName evidence="1">Post-transcriptional regulator</fullName>
    </submittedName>
</protein>